<dbReference type="AlphaFoldDB" id="A0A3N1NYP0"/>
<evidence type="ECO:0000256" key="4">
    <source>
        <dbReference type="ARBA" id="ARBA00023235"/>
    </source>
</evidence>
<dbReference type="GO" id="GO:0004034">
    <property type="term" value="F:aldose 1-epimerase activity"/>
    <property type="evidence" value="ECO:0007669"/>
    <property type="project" value="TreeGrafter"/>
</dbReference>
<evidence type="ECO:0000256" key="2">
    <source>
        <dbReference type="ARBA" id="ARBA00009865"/>
    </source>
</evidence>
<sequence>MTSISPLRQLLAGGALVAAGLGLVACSEAPDEASSANASVDNGLPEYQVPLVEFGADPWIHRTEDGQYYFISTAPEFDRIELVTADTLNGLADAEPKVIWQRPDEGPTAGNVWAPELHRIDGVWYVHVALGHGDQPFRMRMHVLSNANEDPMTGEWTDEGAIETPWESFSLDATTFEHNGKRYLIWAQRDQQERYNSALYLAEMDSPTSITGPVIAITEPELDWEQVGYKVNEGASVLKRNGRIFVTYSAAATDHNYAVGLVWADDDADLTDPASWKKSPEPVFHTNESLERFGPGHNSFTVAEDGETDLMVYHTRSYKELKGNPLTDPNRHARVRVIGWDEDGFPEFYQNRPDNHHLNPEQYEDSNADASEYGRAYISKESFGELPDGREVTRFTLNNGEGMEVKLMNYGGIITHLTVPDQNGELDNVVLGFETLNDYLEQNPPYFGALIGRYGNRIANGRFDLNGETITLDQNDGDNHLHGGVVGFDKKLWDARFVSDERGLAVELFLLSEDGDQGYPGNLEVTTRYVLTDDNELITEFRAETDKATPVNLTQHTYFNLSGEGKILDHTLQINADRYTPVDSGLIPTGELAPVAGTPLDFTEPKPIGQDINADHPQLMRVGGGFDHNFILNREGRDGLIVAARAEDPSTGRVLEVLTEEPAIQFYSGNFLDGSLSDGERDFVLHGGFCLEPQHYPDSPNQPEFPSTILEPGEVYETSMSFRFDVK</sequence>
<evidence type="ECO:0000256" key="1">
    <source>
        <dbReference type="ARBA" id="ARBA00006206"/>
    </source>
</evidence>
<dbReference type="InterPro" id="IPR047215">
    <property type="entry name" value="Galactose_mutarotase-like"/>
</dbReference>
<dbReference type="SUPFAM" id="SSF74650">
    <property type="entry name" value="Galactose mutarotase-like"/>
    <property type="match status" value="1"/>
</dbReference>
<keyword evidence="3" id="KW-0378">Hydrolase</keyword>
<comment type="similarity">
    <text evidence="2">Belongs to the glycosyl hydrolase 43 family.</text>
</comment>
<comment type="similarity">
    <text evidence="1">Belongs to the aldose epimerase family.</text>
</comment>
<dbReference type="InterPro" id="IPR008183">
    <property type="entry name" value="Aldose_1/G6P_1-epimerase"/>
</dbReference>
<dbReference type="InterPro" id="IPR011013">
    <property type="entry name" value="Gal_mutarotase_sf_dom"/>
</dbReference>
<comment type="caution">
    <text evidence="7">The sequence shown here is derived from an EMBL/GenBank/DDBJ whole genome shotgun (WGS) entry which is preliminary data.</text>
</comment>
<evidence type="ECO:0000256" key="5">
    <source>
        <dbReference type="ARBA" id="ARBA00023277"/>
    </source>
</evidence>
<dbReference type="Gene3D" id="2.70.98.10">
    <property type="match status" value="1"/>
</dbReference>
<dbReference type="PANTHER" id="PTHR10091">
    <property type="entry name" value="ALDOSE-1-EPIMERASE"/>
    <property type="match status" value="1"/>
</dbReference>
<dbReference type="GO" id="GO:0004553">
    <property type="term" value="F:hydrolase activity, hydrolyzing O-glycosyl compounds"/>
    <property type="evidence" value="ECO:0007669"/>
    <property type="project" value="InterPro"/>
</dbReference>
<dbReference type="SUPFAM" id="SSF75005">
    <property type="entry name" value="Arabinanase/levansucrase/invertase"/>
    <property type="match status" value="1"/>
</dbReference>
<dbReference type="Pfam" id="PF01263">
    <property type="entry name" value="Aldose_epim"/>
    <property type="match status" value="1"/>
</dbReference>
<dbReference type="CDD" id="cd18817">
    <property type="entry name" value="GH43f_LbAraf43-like"/>
    <property type="match status" value="1"/>
</dbReference>
<keyword evidence="4" id="KW-0413">Isomerase</keyword>
<protein>
    <submittedName>
        <fullName evidence="7">Galactose mutarotase</fullName>
    </submittedName>
</protein>
<dbReference type="RefSeq" id="WP_246004344.1">
    <property type="nucleotide sequence ID" value="NZ_RJUK01000001.1"/>
</dbReference>
<evidence type="ECO:0000256" key="3">
    <source>
        <dbReference type="ARBA" id="ARBA00022801"/>
    </source>
</evidence>
<dbReference type="CDD" id="cd09019">
    <property type="entry name" value="galactose_mutarotase_like"/>
    <property type="match status" value="1"/>
</dbReference>
<name>A0A3N1NYP0_9GAMM</name>
<dbReference type="PANTHER" id="PTHR10091:SF0">
    <property type="entry name" value="GALACTOSE MUTAROTASE"/>
    <property type="match status" value="1"/>
</dbReference>
<evidence type="ECO:0000313" key="8">
    <source>
        <dbReference type="Proteomes" id="UP000273643"/>
    </source>
</evidence>
<reference evidence="7 8" key="1">
    <citation type="submission" date="2018-11" db="EMBL/GenBank/DDBJ databases">
        <title>Genomic Encyclopedia of Type Strains, Phase IV (KMG-IV): sequencing the most valuable type-strain genomes for metagenomic binning, comparative biology and taxonomic classification.</title>
        <authorList>
            <person name="Goeker M."/>
        </authorList>
    </citation>
    <scope>NUCLEOTIDE SEQUENCE [LARGE SCALE GENOMIC DNA]</scope>
    <source>
        <strain evidence="7 8">DSM 16974</strain>
    </source>
</reference>
<dbReference type="InterPro" id="IPR023296">
    <property type="entry name" value="Glyco_hydro_beta-prop_sf"/>
</dbReference>
<dbReference type="GO" id="GO:0030246">
    <property type="term" value="F:carbohydrate binding"/>
    <property type="evidence" value="ECO:0007669"/>
    <property type="project" value="InterPro"/>
</dbReference>
<organism evidence="7 8">
    <name type="scientific">Marinimicrobium koreense</name>
    <dbReference type="NCBI Taxonomy" id="306545"/>
    <lineage>
        <taxon>Bacteria</taxon>
        <taxon>Pseudomonadati</taxon>
        <taxon>Pseudomonadota</taxon>
        <taxon>Gammaproteobacteria</taxon>
        <taxon>Cellvibrionales</taxon>
        <taxon>Cellvibrionaceae</taxon>
        <taxon>Marinimicrobium</taxon>
    </lineage>
</organism>
<dbReference type="Pfam" id="PF04616">
    <property type="entry name" value="Glyco_hydro_43"/>
    <property type="match status" value="1"/>
</dbReference>
<dbReference type="Proteomes" id="UP000273643">
    <property type="component" value="Unassembled WGS sequence"/>
</dbReference>
<dbReference type="InterPro" id="IPR014718">
    <property type="entry name" value="GH-type_carb-bd"/>
</dbReference>
<dbReference type="GO" id="GO:0033499">
    <property type="term" value="P:galactose catabolic process via UDP-galactose, Leloir pathway"/>
    <property type="evidence" value="ECO:0007669"/>
    <property type="project" value="TreeGrafter"/>
</dbReference>
<keyword evidence="6" id="KW-0326">Glycosidase</keyword>
<dbReference type="EMBL" id="RJUK01000001">
    <property type="protein sequence ID" value="ROQ20511.1"/>
    <property type="molecule type" value="Genomic_DNA"/>
</dbReference>
<keyword evidence="8" id="KW-1185">Reference proteome</keyword>
<dbReference type="NCBIfam" id="NF008277">
    <property type="entry name" value="PRK11055.1"/>
    <property type="match status" value="1"/>
</dbReference>
<dbReference type="Gene3D" id="2.115.10.20">
    <property type="entry name" value="Glycosyl hydrolase domain, family 43"/>
    <property type="match status" value="1"/>
</dbReference>
<evidence type="ECO:0000313" key="7">
    <source>
        <dbReference type="EMBL" id="ROQ20511.1"/>
    </source>
</evidence>
<gene>
    <name evidence="7" type="ORF">EDC38_1117</name>
</gene>
<proteinExistence type="inferred from homology"/>
<dbReference type="GO" id="GO:0006006">
    <property type="term" value="P:glucose metabolic process"/>
    <property type="evidence" value="ECO:0007669"/>
    <property type="project" value="TreeGrafter"/>
</dbReference>
<accession>A0A3N1NYP0</accession>
<keyword evidence="5" id="KW-0119">Carbohydrate metabolism</keyword>
<dbReference type="InterPro" id="IPR006710">
    <property type="entry name" value="Glyco_hydro_43"/>
</dbReference>
<evidence type="ECO:0000256" key="6">
    <source>
        <dbReference type="ARBA" id="ARBA00023295"/>
    </source>
</evidence>